<feature type="transmembrane region" description="Helical" evidence="1">
    <location>
        <begin position="125"/>
        <end position="145"/>
    </location>
</feature>
<protein>
    <submittedName>
        <fullName evidence="2">Unannotated protein</fullName>
    </submittedName>
</protein>
<name>A0A6J6NIH0_9ZZZZ</name>
<keyword evidence="1" id="KW-0812">Transmembrane</keyword>
<gene>
    <name evidence="2" type="ORF">UFOPK2370_00639</name>
</gene>
<evidence type="ECO:0000313" key="2">
    <source>
        <dbReference type="EMBL" id="CAB4686139.1"/>
    </source>
</evidence>
<evidence type="ECO:0000256" key="1">
    <source>
        <dbReference type="SAM" id="Phobius"/>
    </source>
</evidence>
<reference evidence="2" key="1">
    <citation type="submission" date="2020-05" db="EMBL/GenBank/DDBJ databases">
        <authorList>
            <person name="Chiriac C."/>
            <person name="Salcher M."/>
            <person name="Ghai R."/>
            <person name="Kavagutti S V."/>
        </authorList>
    </citation>
    <scope>NUCLEOTIDE SEQUENCE</scope>
</reference>
<sequence length="176" mass="18138">MRQTNALRAAISLAVGLFITFSQSHAATIGLLALAIFSLGFAFTNGISSAIWGKGLVAIEAMPLTVVSLLIGVFSLMALSLDSNLSTDGAQTAFIGLVTVWGLVAGAFEMYLARRASFKTTSGREYLMSAILSAVLGLLFLVAPLDIVSAVGFFGAYLIVSGVQLGVAAATPVSSK</sequence>
<feature type="transmembrane region" description="Helical" evidence="1">
    <location>
        <begin position="93"/>
        <end position="113"/>
    </location>
</feature>
<dbReference type="EMBL" id="CAEZXK010000013">
    <property type="protein sequence ID" value="CAB4686139.1"/>
    <property type="molecule type" value="Genomic_DNA"/>
</dbReference>
<proteinExistence type="predicted"/>
<organism evidence="2">
    <name type="scientific">freshwater metagenome</name>
    <dbReference type="NCBI Taxonomy" id="449393"/>
    <lineage>
        <taxon>unclassified sequences</taxon>
        <taxon>metagenomes</taxon>
        <taxon>ecological metagenomes</taxon>
    </lineage>
</organism>
<feature type="transmembrane region" description="Helical" evidence="1">
    <location>
        <begin position="36"/>
        <end position="57"/>
    </location>
</feature>
<feature type="transmembrane region" description="Helical" evidence="1">
    <location>
        <begin position="64"/>
        <end position="81"/>
    </location>
</feature>
<dbReference type="AlphaFoldDB" id="A0A6J6NIH0"/>
<accession>A0A6J6NIH0</accession>
<feature type="transmembrane region" description="Helical" evidence="1">
    <location>
        <begin position="151"/>
        <end position="173"/>
    </location>
</feature>
<keyword evidence="1" id="KW-1133">Transmembrane helix</keyword>
<keyword evidence="1" id="KW-0472">Membrane</keyword>